<evidence type="ECO:0000313" key="2">
    <source>
        <dbReference type="Proteomes" id="UP001393056"/>
    </source>
</evidence>
<protein>
    <recommendedName>
        <fullName evidence="3">Lipoprotein</fullName>
    </recommendedName>
</protein>
<reference evidence="1 2" key="1">
    <citation type="submission" date="2024-04" db="EMBL/GenBank/DDBJ databases">
        <title>Flavobacterium sp. DGU41 16S ribosomal RNA gene Genome sequencing and assembly.</title>
        <authorList>
            <person name="Park S."/>
        </authorList>
    </citation>
    <scope>NUCLEOTIDE SEQUENCE [LARGE SCALE GENOMIC DNA]</scope>
    <source>
        <strain evidence="1 2">DGU41</strain>
    </source>
</reference>
<organism evidence="1 2">
    <name type="scientific">Flavobacterium helocola</name>
    <dbReference type="NCBI Taxonomy" id="3139139"/>
    <lineage>
        <taxon>Bacteria</taxon>
        <taxon>Pseudomonadati</taxon>
        <taxon>Bacteroidota</taxon>
        <taxon>Flavobacteriia</taxon>
        <taxon>Flavobacteriales</taxon>
        <taxon>Flavobacteriaceae</taxon>
        <taxon>Flavobacterium</taxon>
    </lineage>
</organism>
<evidence type="ECO:0008006" key="3">
    <source>
        <dbReference type="Google" id="ProtNLM"/>
    </source>
</evidence>
<gene>
    <name evidence="1" type="ORF">AAEO58_10400</name>
</gene>
<dbReference type="Proteomes" id="UP001393056">
    <property type="component" value="Unassembled WGS sequence"/>
</dbReference>
<dbReference type="EMBL" id="JBBYHT010000004">
    <property type="protein sequence ID" value="MEL1248454.1"/>
    <property type="molecule type" value="Genomic_DNA"/>
</dbReference>
<name>A0ABU9I8S8_9FLAO</name>
<dbReference type="PROSITE" id="PS51257">
    <property type="entry name" value="PROKAR_LIPOPROTEIN"/>
    <property type="match status" value="1"/>
</dbReference>
<keyword evidence="2" id="KW-1185">Reference proteome</keyword>
<evidence type="ECO:0000313" key="1">
    <source>
        <dbReference type="EMBL" id="MEL1248454.1"/>
    </source>
</evidence>
<sequence length="187" mass="22733">MKCKIFLILFVIFYSCVSRKKESNDIESIFNRTNKIEIYAYYDQNKWERNEKYEYLRNKSVVEFPEKHIRNKVILNLNEIKKLKKSLVKSNSNIEERANCYDPRHTIVFYDENDVILGFVELCFSCMNSRASDNFIVLNNKMLYQEKLFKEFGITYFEDTKEENDAYWKKIEEKDLELQLKFNKKNE</sequence>
<comment type="caution">
    <text evidence="1">The sequence shown here is derived from an EMBL/GenBank/DDBJ whole genome shotgun (WGS) entry which is preliminary data.</text>
</comment>
<proteinExistence type="predicted"/>
<dbReference type="RefSeq" id="WP_341683333.1">
    <property type="nucleotide sequence ID" value="NZ_JBBYHT010000004.1"/>
</dbReference>
<accession>A0ABU9I8S8</accession>